<dbReference type="PANTHER" id="PTHR21716:SF4">
    <property type="entry name" value="TRANSMEMBRANE PROTEIN 245"/>
    <property type="match status" value="1"/>
</dbReference>
<dbReference type="AlphaFoldDB" id="K6FGZ1"/>
<dbReference type="GO" id="GO:0016020">
    <property type="term" value="C:membrane"/>
    <property type="evidence" value="ECO:0007669"/>
    <property type="project" value="UniProtKB-SubCell"/>
</dbReference>
<feature type="transmembrane region" description="Helical" evidence="7">
    <location>
        <begin position="350"/>
        <end position="373"/>
    </location>
</feature>
<evidence type="ECO:0000313" key="9">
    <source>
        <dbReference type="Proteomes" id="UP000006272"/>
    </source>
</evidence>
<evidence type="ECO:0000256" key="5">
    <source>
        <dbReference type="ARBA" id="ARBA00023136"/>
    </source>
</evidence>
<proteinExistence type="inferred from homology"/>
<feature type="transmembrane region" description="Helical" evidence="7">
    <location>
        <begin position="54"/>
        <end position="71"/>
    </location>
</feature>
<evidence type="ECO:0000256" key="2">
    <source>
        <dbReference type="ARBA" id="ARBA00009773"/>
    </source>
</evidence>
<evidence type="ECO:0000256" key="6">
    <source>
        <dbReference type="SAM" id="MobiDB-lite"/>
    </source>
</evidence>
<accession>K6FGZ1</accession>
<comment type="similarity">
    <text evidence="2">Belongs to the autoinducer-2 exporter (AI-2E) (TC 2.A.86) family.</text>
</comment>
<gene>
    <name evidence="8" type="ORF">B193_3435</name>
</gene>
<feature type="transmembrane region" description="Helical" evidence="7">
    <location>
        <begin position="284"/>
        <end position="304"/>
    </location>
</feature>
<dbReference type="Pfam" id="PF01594">
    <property type="entry name" value="AI-2E_transport"/>
    <property type="match status" value="1"/>
</dbReference>
<comment type="subcellular location">
    <subcellularLocation>
        <location evidence="1">Membrane</location>
        <topology evidence="1">Multi-pass membrane protein</topology>
    </subcellularLocation>
</comment>
<evidence type="ECO:0000313" key="8">
    <source>
        <dbReference type="EMBL" id="EKO37887.1"/>
    </source>
</evidence>
<sequence length="397" mass="42146">MPDQDGRLFQQTPQGPPAAAPDIPQLPGQPGQAAPAEADGEEHGPLHARYYRPFLLLVFLAAVATVGALLWPFRHAVILAAILALLLAPLRRRLEAALKGSRYLTAALLTVATLVFIVLPAAVLAAVATSKAGALLVEGVHWWNEGGVANLVGWFQSLTLPGWLQGLLDMVPIDSQGLKGSLLGAAGTAGRQLLTMGRGVAGQMAGFAAQTVMLVLFLFYFLAESERVVRGLRLLSPLRRSQEQELAERLKTVTRSILVGGAAAGLSQGLATTLGLWLVGIDPVFWGMVALVASLIPVVGTTLIHVPAIVYLLALGAPGKAIFLTLWWLLVVSTVDNVVRPFFIRDGAQLPLLMIFVAIVGGVLLFGPLGLIYGPMSMSLCLVVFQLFVEAQTRQGE</sequence>
<protein>
    <submittedName>
        <fullName evidence="8">Putative permease</fullName>
    </submittedName>
</protein>
<name>K6FGZ1_9BACT</name>
<feature type="transmembrane region" description="Helical" evidence="7">
    <location>
        <begin position="77"/>
        <end position="94"/>
    </location>
</feature>
<dbReference type="Proteomes" id="UP000006272">
    <property type="component" value="Unassembled WGS sequence"/>
</dbReference>
<feature type="transmembrane region" description="Helical" evidence="7">
    <location>
        <begin position="204"/>
        <end position="223"/>
    </location>
</feature>
<evidence type="ECO:0000256" key="7">
    <source>
        <dbReference type="SAM" id="Phobius"/>
    </source>
</evidence>
<evidence type="ECO:0000256" key="4">
    <source>
        <dbReference type="ARBA" id="ARBA00022989"/>
    </source>
</evidence>
<evidence type="ECO:0000256" key="1">
    <source>
        <dbReference type="ARBA" id="ARBA00004141"/>
    </source>
</evidence>
<dbReference type="InterPro" id="IPR002549">
    <property type="entry name" value="AI-2E-like"/>
</dbReference>
<keyword evidence="4 7" id="KW-1133">Transmembrane helix</keyword>
<feature type="region of interest" description="Disordered" evidence="6">
    <location>
        <begin position="1"/>
        <end position="40"/>
    </location>
</feature>
<feature type="transmembrane region" description="Helical" evidence="7">
    <location>
        <begin position="257"/>
        <end position="278"/>
    </location>
</feature>
<evidence type="ECO:0000256" key="3">
    <source>
        <dbReference type="ARBA" id="ARBA00022692"/>
    </source>
</evidence>
<keyword evidence="3 7" id="KW-0812">Transmembrane</keyword>
<reference evidence="8 9" key="1">
    <citation type="submission" date="2012-07" db="EMBL/GenBank/DDBJ databases">
        <title>Draft genome sequence of Desulfovibrio magneticus str. Maddingley MBC34 obtained from a metagenomic sequence of a methanogenic enrichment isolated from coal-seam formation water in Victoria, Australia.</title>
        <authorList>
            <person name="Greenfield P."/>
            <person name="Hendry P."/>
            <person name="Li D."/>
            <person name="Rosewarne C.P."/>
            <person name="Tran-Dinh N."/>
            <person name="Elbourne L.D.H."/>
            <person name="Paulsen I.T."/>
            <person name="Midgley D.J."/>
        </authorList>
    </citation>
    <scope>NUCLEOTIDE SEQUENCE [LARGE SCALE GENOMIC DNA]</scope>
    <source>
        <strain evidence="9">Maddingley MBC34</strain>
    </source>
</reference>
<keyword evidence="5 7" id="KW-0472">Membrane</keyword>
<comment type="caution">
    <text evidence="8">The sequence shown here is derived from an EMBL/GenBank/DDBJ whole genome shotgun (WGS) entry which is preliminary data.</text>
</comment>
<organism evidence="8 9">
    <name type="scientific">Solidesulfovibrio magneticus str. Maddingley MBC34</name>
    <dbReference type="NCBI Taxonomy" id="1206767"/>
    <lineage>
        <taxon>Bacteria</taxon>
        <taxon>Pseudomonadati</taxon>
        <taxon>Thermodesulfobacteriota</taxon>
        <taxon>Desulfovibrionia</taxon>
        <taxon>Desulfovibrionales</taxon>
        <taxon>Desulfovibrionaceae</taxon>
        <taxon>Solidesulfovibrio</taxon>
    </lineage>
</organism>
<dbReference type="PANTHER" id="PTHR21716">
    <property type="entry name" value="TRANSMEMBRANE PROTEIN"/>
    <property type="match status" value="1"/>
</dbReference>
<feature type="transmembrane region" description="Helical" evidence="7">
    <location>
        <begin position="106"/>
        <end position="128"/>
    </location>
</feature>
<dbReference type="EMBL" id="ALAO01000329">
    <property type="protein sequence ID" value="EKO37887.1"/>
    <property type="molecule type" value="Genomic_DNA"/>
</dbReference>
<feature type="compositionally biased region" description="Low complexity" evidence="6">
    <location>
        <begin position="25"/>
        <end position="37"/>
    </location>
</feature>
<dbReference type="PATRIC" id="fig|1206767.3.peg.3362"/>
<feature type="transmembrane region" description="Helical" evidence="7">
    <location>
        <begin position="311"/>
        <end position="330"/>
    </location>
</feature>